<dbReference type="OrthoDB" id="4561580at2"/>
<reference evidence="1 2" key="1">
    <citation type="journal article" date="2011" name="J. Bacteriol.">
        <title>Genome sequence of the Mycobacterium colombiense type strain, CECT 3035.</title>
        <authorList>
            <person name="Gonzalez-Perez M."/>
            <person name="Murcia M.I."/>
            <person name="Landsman D."/>
            <person name="Jordan I.K."/>
            <person name="Marino-Ramirez L."/>
        </authorList>
    </citation>
    <scope>NUCLEOTIDE SEQUENCE [LARGE SCALE GENOMIC DNA]</scope>
    <source>
        <strain evidence="1 2">CECT 3035</strain>
    </source>
</reference>
<dbReference type="NCBIfam" id="NF040653">
    <property type="entry name" value="Rv1535_dom"/>
    <property type="match status" value="1"/>
</dbReference>
<dbReference type="EMBL" id="AFVW02000001">
    <property type="protein sequence ID" value="EJO90818.1"/>
    <property type="molecule type" value="Genomic_DNA"/>
</dbReference>
<dbReference type="RefSeq" id="WP_007768433.1">
    <property type="nucleotide sequence ID" value="NZ_AFVW02000001.1"/>
</dbReference>
<accession>J4TLI4</accession>
<proteinExistence type="predicted"/>
<sequence length="88" mass="9714">MTDTGGDPLVSSFASVLRVPLLELYALLWRVGVVEIRHNDRAPRRGVDVRPRVVRGPICPDPSAHAEDRVARWRSPQLPSAVYSQATG</sequence>
<protein>
    <submittedName>
        <fullName evidence="1">Uncharacterized protein</fullName>
    </submittedName>
</protein>
<comment type="caution">
    <text evidence="1">The sequence shown here is derived from an EMBL/GenBank/DDBJ whole genome shotgun (WGS) entry which is preliminary data.</text>
</comment>
<dbReference type="Proteomes" id="UP000006455">
    <property type="component" value="Unassembled WGS sequence"/>
</dbReference>
<dbReference type="AlphaFoldDB" id="J4TLI4"/>
<evidence type="ECO:0000313" key="1">
    <source>
        <dbReference type="EMBL" id="EJO90818.1"/>
    </source>
</evidence>
<evidence type="ECO:0000313" key="2">
    <source>
        <dbReference type="Proteomes" id="UP000006455"/>
    </source>
</evidence>
<dbReference type="GeneID" id="31525695"/>
<gene>
    <name evidence="1" type="ORF">MCOL_V201275</name>
</gene>
<name>J4TLI4_9MYCO</name>
<organism evidence="1 2">
    <name type="scientific">Mycobacterium colombiense CECT 3035</name>
    <dbReference type="NCBI Taxonomy" id="1041522"/>
    <lineage>
        <taxon>Bacteria</taxon>
        <taxon>Bacillati</taxon>
        <taxon>Actinomycetota</taxon>
        <taxon>Actinomycetes</taxon>
        <taxon>Mycobacteriales</taxon>
        <taxon>Mycobacteriaceae</taxon>
        <taxon>Mycobacterium</taxon>
        <taxon>Mycobacterium avium complex (MAC)</taxon>
    </lineage>
</organism>